<dbReference type="InterPro" id="IPR040448">
    <property type="entry name" value="PanZ_GNAT"/>
</dbReference>
<dbReference type="EMBL" id="SRMF01000005">
    <property type="protein sequence ID" value="TGG92332.1"/>
    <property type="molecule type" value="Genomic_DNA"/>
</dbReference>
<gene>
    <name evidence="2" type="ORF">E4656_12700</name>
</gene>
<dbReference type="Gene3D" id="3.40.630.30">
    <property type="match status" value="1"/>
</dbReference>
<reference evidence="2 3" key="1">
    <citation type="submission" date="2019-04" db="EMBL/GenBank/DDBJ databases">
        <title>Natronospirillum operosus gen. nov., sp. nov., a haloalkaliphilic satellite isolated from decaying biomass of laboratory culture of cyanobacterium Geitlerinema sp. and proposal of Natronospirillaceae fam. nov. and Saccharospirillaceae fam. nov.</title>
        <authorList>
            <person name="Kevbrin V."/>
            <person name="Boltyanskaya Y."/>
            <person name="Koziaeva V."/>
            <person name="Grouzdev D.S."/>
            <person name="Park M."/>
            <person name="Cho J."/>
        </authorList>
    </citation>
    <scope>NUCLEOTIDE SEQUENCE [LARGE SCALE GENOMIC DNA]</scope>
    <source>
        <strain evidence="2 3">G-116</strain>
    </source>
</reference>
<dbReference type="Pfam" id="PF12568">
    <property type="entry name" value="PanZ"/>
    <property type="match status" value="1"/>
</dbReference>
<protein>
    <submittedName>
        <fullName evidence="2">GNAT family N-acetyltransferase</fullName>
    </submittedName>
</protein>
<evidence type="ECO:0000313" key="3">
    <source>
        <dbReference type="Proteomes" id="UP000297475"/>
    </source>
</evidence>
<keyword evidence="3" id="KW-1185">Reference proteome</keyword>
<dbReference type="SUPFAM" id="SSF55729">
    <property type="entry name" value="Acyl-CoA N-acyltransferases (Nat)"/>
    <property type="match status" value="1"/>
</dbReference>
<dbReference type="OrthoDB" id="5736859at2"/>
<keyword evidence="2" id="KW-0808">Transferase</keyword>
<dbReference type="RefSeq" id="WP_135483666.1">
    <property type="nucleotide sequence ID" value="NZ_SRMF01000005.1"/>
</dbReference>
<comment type="caution">
    <text evidence="2">The sequence shown here is derived from an EMBL/GenBank/DDBJ whole genome shotgun (WGS) entry which is preliminary data.</text>
</comment>
<feature type="domain" description="N-acetyltransferase" evidence="1">
    <location>
        <begin position="8"/>
        <end position="144"/>
    </location>
</feature>
<dbReference type="InterPro" id="IPR000182">
    <property type="entry name" value="GNAT_dom"/>
</dbReference>
<evidence type="ECO:0000259" key="1">
    <source>
        <dbReference type="PROSITE" id="PS51186"/>
    </source>
</evidence>
<dbReference type="Proteomes" id="UP000297475">
    <property type="component" value="Unassembled WGS sequence"/>
</dbReference>
<dbReference type="GO" id="GO:0016747">
    <property type="term" value="F:acyltransferase activity, transferring groups other than amino-acyl groups"/>
    <property type="evidence" value="ECO:0007669"/>
    <property type="project" value="InterPro"/>
</dbReference>
<evidence type="ECO:0000313" key="2">
    <source>
        <dbReference type="EMBL" id="TGG92332.1"/>
    </source>
</evidence>
<dbReference type="PROSITE" id="PS51186">
    <property type="entry name" value="GNAT"/>
    <property type="match status" value="1"/>
</dbReference>
<dbReference type="AlphaFoldDB" id="A0A4Z0W700"/>
<proteinExistence type="predicted"/>
<dbReference type="InterPro" id="IPR016181">
    <property type="entry name" value="Acyl_CoA_acyltransferase"/>
</dbReference>
<accession>A0A4Z0W700</accession>
<organism evidence="2 3">
    <name type="scientific">Natronospirillum operosum</name>
    <dbReference type="NCBI Taxonomy" id="2759953"/>
    <lineage>
        <taxon>Bacteria</taxon>
        <taxon>Pseudomonadati</taxon>
        <taxon>Pseudomonadota</taxon>
        <taxon>Gammaproteobacteria</taxon>
        <taxon>Oceanospirillales</taxon>
        <taxon>Natronospirillaceae</taxon>
        <taxon>Natronospirillum</taxon>
    </lineage>
</organism>
<sequence length="144" mass="16885">MPVTVKKLDIKDPAQRSDLEKIYEDSPGWMRRNLDTEEFIRTWVEPCEQIWGGWFNDRIIGAVGIRKTDDGQQLIGLCVRQVTRRRGVAFEMVEQIMKSLEGPLFIETRQQPSTDILFDKLGFTKQELTREDGGITWVRWEKQL</sequence>
<name>A0A4Z0W700_9GAMM</name>